<dbReference type="Proteomes" id="UP001208888">
    <property type="component" value="Unassembled WGS sequence"/>
</dbReference>
<proteinExistence type="predicted"/>
<dbReference type="AlphaFoldDB" id="A0AAJ1D2D5"/>
<protein>
    <submittedName>
        <fullName evidence="1">Uncharacterized protein</fullName>
    </submittedName>
</protein>
<gene>
    <name evidence="1" type="ORF">NB703_004122</name>
</gene>
<name>A0AAJ1D2D5_PANAN</name>
<organism evidence="1 2">
    <name type="scientific">Pantoea ananas</name>
    <name type="common">Erwinia uredovora</name>
    <dbReference type="NCBI Taxonomy" id="553"/>
    <lineage>
        <taxon>Bacteria</taxon>
        <taxon>Pseudomonadati</taxon>
        <taxon>Pseudomonadota</taxon>
        <taxon>Gammaproteobacteria</taxon>
        <taxon>Enterobacterales</taxon>
        <taxon>Erwiniaceae</taxon>
        <taxon>Pantoea</taxon>
    </lineage>
</organism>
<sequence length="83" mass="9302">MNKGIVISKINHTSLLKTAIYMNEYAWKAGRCDNMRSFGGKAEAKIARLANRRSYRFIELAQLVKGFSIKGLNVGEETGFCTL</sequence>
<evidence type="ECO:0000313" key="2">
    <source>
        <dbReference type="Proteomes" id="UP001208888"/>
    </source>
</evidence>
<accession>A0AAJ1D2D5</accession>
<dbReference type="EMBL" id="JANFVX010000022">
    <property type="protein sequence ID" value="MCW0346029.1"/>
    <property type="molecule type" value="Genomic_DNA"/>
</dbReference>
<evidence type="ECO:0000313" key="1">
    <source>
        <dbReference type="EMBL" id="MCW0346029.1"/>
    </source>
</evidence>
<comment type="caution">
    <text evidence="1">The sequence shown here is derived from an EMBL/GenBank/DDBJ whole genome shotgun (WGS) entry which is preliminary data.</text>
</comment>
<reference evidence="1" key="1">
    <citation type="submission" date="2022-06" db="EMBL/GenBank/DDBJ databases">
        <title>Dynamics of rice microbiomes reveals core vertical transmitted seed endophytes.</title>
        <authorList>
            <person name="Liao K."/>
            <person name="Zhang X."/>
        </authorList>
    </citation>
    <scope>NUCLEOTIDE SEQUENCE</scope>
    <source>
        <strain evidence="1">JT1-17</strain>
    </source>
</reference>